<sequence>MPSRIRRLPGEVEQLLAAGRGLVSVQAAADAGIDRGRIARLRRGGFLIRLAYGMYASREAYEAMPPWPAFALRSRAFTLACGPAAYAAGWSAVAIHELPAIGPPPDLPSVVVPRGAAASGDFVFGRVRSVLLPLEHRDEVGGCGVVSVPRAVVDVGRTAPRDQALVLADAAIALRTGRDELRAVLAGMHGWPGSAEARWAVEHADPYSESALETLGRLTFIEHGLPVPVSNPWIDLGAVRFRADHLLDDRWLVFEGDGDLKYNVRLDAAHIIRQQREREWRLREAGFEVVRYGWDMARDRRATLADRFRQVIADRAPRDRPYPWYRERGVYRHTRSSPG</sequence>
<dbReference type="Proteomes" id="UP000475214">
    <property type="component" value="Unassembled WGS sequence"/>
</dbReference>
<keyword evidence="2" id="KW-1185">Reference proteome</keyword>
<protein>
    <submittedName>
        <fullName evidence="1">Type IV toxin-antitoxin system AbiEi family antitoxin domain-containing protein</fullName>
    </submittedName>
</protein>
<organism evidence="1 2">
    <name type="scientific">Phytoactinopolyspora halotolerans</name>
    <dbReference type="NCBI Taxonomy" id="1981512"/>
    <lineage>
        <taxon>Bacteria</taxon>
        <taxon>Bacillati</taxon>
        <taxon>Actinomycetota</taxon>
        <taxon>Actinomycetes</taxon>
        <taxon>Jiangellales</taxon>
        <taxon>Jiangellaceae</taxon>
        <taxon>Phytoactinopolyspora</taxon>
    </lineage>
</organism>
<proteinExistence type="predicted"/>
<accession>A0A6L9SGU8</accession>
<evidence type="ECO:0000313" key="1">
    <source>
        <dbReference type="EMBL" id="NEE04419.1"/>
    </source>
</evidence>
<reference evidence="1 2" key="1">
    <citation type="submission" date="2020-02" db="EMBL/GenBank/DDBJ databases">
        <authorList>
            <person name="Li X.-J."/>
            <person name="Han X.-M."/>
        </authorList>
    </citation>
    <scope>NUCLEOTIDE SEQUENCE [LARGE SCALE GENOMIC DNA]</scope>
    <source>
        <strain evidence="1 2">CCTCC AB 2017055</strain>
    </source>
</reference>
<gene>
    <name evidence="1" type="ORF">G1H10_30055</name>
</gene>
<comment type="caution">
    <text evidence="1">The sequence shown here is derived from an EMBL/GenBank/DDBJ whole genome shotgun (WGS) entry which is preliminary data.</text>
</comment>
<dbReference type="EMBL" id="JAAGOA010000034">
    <property type="protein sequence ID" value="NEE04419.1"/>
    <property type="molecule type" value="Genomic_DNA"/>
</dbReference>
<dbReference type="AlphaFoldDB" id="A0A6L9SGU8"/>
<name>A0A6L9SGU8_9ACTN</name>
<dbReference type="RefSeq" id="WP_163744936.1">
    <property type="nucleotide sequence ID" value="NZ_JAAGOA010000034.1"/>
</dbReference>
<evidence type="ECO:0000313" key="2">
    <source>
        <dbReference type="Proteomes" id="UP000475214"/>
    </source>
</evidence>